<dbReference type="AlphaFoldDB" id="A0A6P7G8P5"/>
<feature type="domain" description="FH2" evidence="1">
    <location>
        <begin position="1"/>
        <end position="83"/>
    </location>
</feature>
<dbReference type="InterPro" id="IPR042201">
    <property type="entry name" value="FH2_Formin_sf"/>
</dbReference>
<dbReference type="PANTHER" id="PTHR46345:SF8">
    <property type="entry name" value="FORMIN 3, ISOFORM B"/>
    <property type="match status" value="1"/>
</dbReference>
<dbReference type="PROSITE" id="PS51444">
    <property type="entry name" value="FH2"/>
    <property type="match status" value="1"/>
</dbReference>
<evidence type="ECO:0000259" key="1">
    <source>
        <dbReference type="PROSITE" id="PS51444"/>
    </source>
</evidence>
<organism evidence="2">
    <name type="scientific">Diabrotica virgifera virgifera</name>
    <name type="common">western corn rootworm</name>
    <dbReference type="NCBI Taxonomy" id="50390"/>
    <lineage>
        <taxon>Eukaryota</taxon>
        <taxon>Metazoa</taxon>
        <taxon>Ecdysozoa</taxon>
        <taxon>Arthropoda</taxon>
        <taxon>Hexapoda</taxon>
        <taxon>Insecta</taxon>
        <taxon>Pterygota</taxon>
        <taxon>Neoptera</taxon>
        <taxon>Endopterygota</taxon>
        <taxon>Coleoptera</taxon>
        <taxon>Polyphaga</taxon>
        <taxon>Cucujiformia</taxon>
        <taxon>Chrysomeloidea</taxon>
        <taxon>Chrysomelidae</taxon>
        <taxon>Galerucinae</taxon>
        <taxon>Diabroticina</taxon>
        <taxon>Diabroticites</taxon>
        <taxon>Diabrotica</taxon>
    </lineage>
</organism>
<protein>
    <submittedName>
        <fullName evidence="2">FH2 domain-containing protein 1-like</fullName>
    </submittedName>
</protein>
<proteinExistence type="predicted"/>
<name>A0A6P7G8P5_DIAVI</name>
<dbReference type="InterPro" id="IPR015425">
    <property type="entry name" value="FH2_Formin"/>
</dbReference>
<dbReference type="RefSeq" id="XP_028141213.1">
    <property type="nucleotide sequence ID" value="XM_028285412.1"/>
</dbReference>
<sequence>MNLIHFVALQAEKKNKKLLSFTDNTNVLEDAAKTTVEQLHNEINALDVRIKKIRKQIETPTTEAEIKAQMTEFLQVRQQIIAL</sequence>
<reference evidence="2" key="1">
    <citation type="submission" date="2025-08" db="UniProtKB">
        <authorList>
            <consortium name="RefSeq"/>
        </authorList>
    </citation>
    <scope>IDENTIFICATION</scope>
    <source>
        <tissue evidence="2">Whole insect</tissue>
    </source>
</reference>
<gene>
    <name evidence="2" type="primary">LOC114335215</name>
</gene>
<accession>A0A6P7G8P5</accession>
<evidence type="ECO:0000313" key="2">
    <source>
        <dbReference type="RefSeq" id="XP_028141213.1"/>
    </source>
</evidence>
<dbReference type="Gene3D" id="1.20.58.2220">
    <property type="entry name" value="Formin, FH2 domain"/>
    <property type="match status" value="1"/>
</dbReference>
<dbReference type="SUPFAM" id="SSF101447">
    <property type="entry name" value="Formin homology 2 domain (FH2 domain)"/>
    <property type="match status" value="1"/>
</dbReference>
<dbReference type="PANTHER" id="PTHR46345">
    <property type="entry name" value="INVERTED FORMIN-2"/>
    <property type="match status" value="1"/>
</dbReference>
<dbReference type="InParanoid" id="A0A6P7G8P5"/>